<dbReference type="RefSeq" id="XP_012897182.1">
    <property type="nucleotide sequence ID" value="XM_013041728.1"/>
</dbReference>
<dbReference type="PANTHER" id="PTHR11468:SF3">
    <property type="entry name" value="GLYCOGEN PHOSPHORYLASE, LIVER FORM"/>
    <property type="match status" value="1"/>
</dbReference>
<dbReference type="InterPro" id="IPR011833">
    <property type="entry name" value="Glycg_phsphrylas"/>
</dbReference>
<dbReference type="CDD" id="cd04300">
    <property type="entry name" value="GT35_Glycogen_Phosphorylase"/>
    <property type="match status" value="1"/>
</dbReference>
<accession>D8M4Z5</accession>
<keyword evidence="12" id="KW-1185">Reference proteome</keyword>
<dbReference type="NCBIfam" id="TIGR02093">
    <property type="entry name" value="P_ylase"/>
    <property type="match status" value="1"/>
</dbReference>
<dbReference type="SUPFAM" id="SSF53756">
    <property type="entry name" value="UDP-Glycosyltransferase/glycogen phosphorylase"/>
    <property type="match status" value="1"/>
</dbReference>
<keyword evidence="7 9" id="KW-0663">Pyridoxal phosphate</keyword>
<evidence type="ECO:0000256" key="2">
    <source>
        <dbReference type="ARBA" id="ARBA00001933"/>
    </source>
</evidence>
<evidence type="ECO:0000256" key="9">
    <source>
        <dbReference type="PIRSR" id="PIRSR000460-1"/>
    </source>
</evidence>
<dbReference type="FunFam" id="3.40.50.2000:FF:000807">
    <property type="entry name" value="Alpha-glucan phosphorylase 2, cytosolic"/>
    <property type="match status" value="1"/>
</dbReference>
<dbReference type="EMBL" id="FN668655">
    <property type="protein sequence ID" value="CBK23134.2"/>
    <property type="molecule type" value="Genomic_DNA"/>
</dbReference>
<evidence type="ECO:0000256" key="1">
    <source>
        <dbReference type="ARBA" id="ARBA00001275"/>
    </source>
</evidence>
<protein>
    <recommendedName>
        <fullName evidence="10">Alpha-1,4 glucan phosphorylase</fullName>
        <ecNumber evidence="10">2.4.1.1</ecNumber>
    </recommendedName>
</protein>
<dbReference type="AlphaFoldDB" id="D8M4Z5"/>
<dbReference type="Proteomes" id="UP000008312">
    <property type="component" value="Unassembled WGS sequence"/>
</dbReference>
<name>D8M4Z5_BLAHO</name>
<dbReference type="EC" id="2.4.1.1" evidence="10"/>
<dbReference type="InterPro" id="IPR035090">
    <property type="entry name" value="Pyridoxal_P_attach_site"/>
</dbReference>
<keyword evidence="4" id="KW-0021">Allosteric enzyme</keyword>
<evidence type="ECO:0000256" key="8">
    <source>
        <dbReference type="ARBA" id="ARBA00023277"/>
    </source>
</evidence>
<dbReference type="PANTHER" id="PTHR11468">
    <property type="entry name" value="GLYCOGEN PHOSPHORYLASE"/>
    <property type="match status" value="1"/>
</dbReference>
<dbReference type="Gene3D" id="3.40.50.2000">
    <property type="entry name" value="Glycogen Phosphorylase B"/>
    <property type="match status" value="2"/>
</dbReference>
<dbReference type="OMA" id="WLKQANP"/>
<sequence>MRKNSSTPLRTDVFLFGRWWQSIYLELPIDIDTIERGIVNHVEYTLASTRFDFDDTKAYLATSHSVRDRLIERFNDTTVAIDENNCKRVYALEPKLNPSHYLSLEFLMGRSLQNSLINLGIENKYKEALLDLGYVLEDIYEEEKDAALGNGGLGRLAACYLDSLATNNIPATGYGIRYNYGIFQQEINKEGYQVEHPEYWLTFGSPWEIERDDIQYEIQYYGSLIEECDAYGNCKKWVDTQKVMAVAYDTPINGYNTNTTINLRLWKATPFAKFNLSSFNGGDYVSALNNRENAISISSILYPNDSTYNGKELRLKQQFFFVSATVQDVIASYKRTGRSWTEFPDYHTFQLNDTHPAVAIPELIRVLVDQEGVSFENALHITSLCMNYTNHTILPEALEMWDVDLFGRLLPRHLDVLYQLNDLLMKEVHRRCPDDPSLCSVMSIFEESFPKKIRMANLCVAFCNRVNGVAELHTEILTSRVFNAFYRLFPNKFINITNGITPRRWLALCNPSLTELLTDFIGTDFVTQLSLIQSIRFYADDETFAQRWRQSKRMNKERLASYIRDHLQIDISLDAVFDAQIKRIHEYKRQLLNILYCIWKYTQLKMMSKEELRRQVEVVKIFAGKAAPAYSMAKAIIHLIVKVSEVVNHDESIEGKLKIVFIPNYNVSIAEMIIPATDVSEHISTVGKEASGTSNMKFCLNGALLMCTMDGSSIEIANEVGRENIFAFGPSFEEQENGLLTTRSTPSSLRRVFEILLSGRFITTEEAQFIINPLDHGDYFRVCSDFEDYLRVQKEMERVWRNKDEWTRRSIYTVAGMGKFSSDNAFVFEMGISA</sequence>
<keyword evidence="5 10" id="KW-0328">Glycosyltransferase</keyword>
<evidence type="ECO:0000313" key="11">
    <source>
        <dbReference type="EMBL" id="CBK23134.2"/>
    </source>
</evidence>
<dbReference type="InParanoid" id="D8M4Z5"/>
<evidence type="ECO:0000256" key="3">
    <source>
        <dbReference type="ARBA" id="ARBA00006047"/>
    </source>
</evidence>
<evidence type="ECO:0000313" key="12">
    <source>
        <dbReference type="Proteomes" id="UP000008312"/>
    </source>
</evidence>
<dbReference type="PROSITE" id="PS00102">
    <property type="entry name" value="PHOSPHORYLASE"/>
    <property type="match status" value="1"/>
</dbReference>
<organism evidence="11">
    <name type="scientific">Blastocystis hominis</name>
    <dbReference type="NCBI Taxonomy" id="12968"/>
    <lineage>
        <taxon>Eukaryota</taxon>
        <taxon>Sar</taxon>
        <taxon>Stramenopiles</taxon>
        <taxon>Bigyra</taxon>
        <taxon>Opalozoa</taxon>
        <taxon>Opalinata</taxon>
        <taxon>Blastocystidae</taxon>
        <taxon>Blastocystis</taxon>
    </lineage>
</organism>
<feature type="modified residue" description="N6-(pyridoxal phosphate)lysine" evidence="9">
    <location>
        <position position="697"/>
    </location>
</feature>
<dbReference type="Pfam" id="PF00343">
    <property type="entry name" value="Phosphorylase"/>
    <property type="match status" value="1"/>
</dbReference>
<dbReference type="GeneID" id="24920182"/>
<reference evidence="11" key="1">
    <citation type="submission" date="2010-02" db="EMBL/GenBank/DDBJ databases">
        <title>Sequencing and annotation of the Blastocystis hominis genome.</title>
        <authorList>
            <person name="Wincker P."/>
        </authorList>
    </citation>
    <scope>NUCLEOTIDE SEQUENCE</scope>
    <source>
        <strain evidence="11">Singapore isolate B</strain>
    </source>
</reference>
<dbReference type="PIRSF" id="PIRSF000460">
    <property type="entry name" value="Pprylas_GlgP"/>
    <property type="match status" value="1"/>
</dbReference>
<keyword evidence="6 10" id="KW-0808">Transferase</keyword>
<gene>
    <name evidence="11" type="ORF">GSBLH_T00003059001</name>
</gene>
<evidence type="ECO:0000256" key="10">
    <source>
        <dbReference type="RuleBase" id="RU000587"/>
    </source>
</evidence>
<comment type="function">
    <text evidence="10">Allosteric enzyme that catalyzes the rate-limiting step in glycogen catabolism, the phosphorolytic cleavage of glycogen to produce glucose-1-phosphate, and plays a central role in maintaining cellular and organismal glucose homeostasis.</text>
</comment>
<dbReference type="GO" id="GO:0008184">
    <property type="term" value="F:glycogen phosphorylase activity"/>
    <property type="evidence" value="ECO:0007669"/>
    <property type="project" value="InterPro"/>
</dbReference>
<dbReference type="FunFam" id="3.40.50.2000:FF:000003">
    <property type="entry name" value="Alpha-1,4 glucan phosphorylase"/>
    <property type="match status" value="1"/>
</dbReference>
<comment type="similarity">
    <text evidence="3 10">Belongs to the glycogen phosphorylase family.</text>
</comment>
<dbReference type="InterPro" id="IPR000811">
    <property type="entry name" value="Glyco_trans_35"/>
</dbReference>
<comment type="cofactor">
    <cofactor evidence="2 10">
        <name>pyridoxal 5'-phosphate</name>
        <dbReference type="ChEBI" id="CHEBI:597326"/>
    </cofactor>
</comment>
<dbReference type="GO" id="GO:0005980">
    <property type="term" value="P:glycogen catabolic process"/>
    <property type="evidence" value="ECO:0007669"/>
    <property type="project" value="TreeGrafter"/>
</dbReference>
<dbReference type="OrthoDB" id="9215500at2759"/>
<evidence type="ECO:0000256" key="6">
    <source>
        <dbReference type="ARBA" id="ARBA00022679"/>
    </source>
</evidence>
<evidence type="ECO:0000256" key="5">
    <source>
        <dbReference type="ARBA" id="ARBA00022676"/>
    </source>
</evidence>
<dbReference type="GO" id="GO:0005737">
    <property type="term" value="C:cytoplasm"/>
    <property type="evidence" value="ECO:0007669"/>
    <property type="project" value="TreeGrafter"/>
</dbReference>
<evidence type="ECO:0000256" key="7">
    <source>
        <dbReference type="ARBA" id="ARBA00022898"/>
    </source>
</evidence>
<comment type="catalytic activity">
    <reaction evidence="1 10">
        <text>[(1-&gt;4)-alpha-D-glucosyl](n) + phosphate = [(1-&gt;4)-alpha-D-glucosyl](n-1) + alpha-D-glucose 1-phosphate</text>
        <dbReference type="Rhea" id="RHEA:41732"/>
        <dbReference type="Rhea" id="RHEA-COMP:9584"/>
        <dbReference type="Rhea" id="RHEA-COMP:9586"/>
        <dbReference type="ChEBI" id="CHEBI:15444"/>
        <dbReference type="ChEBI" id="CHEBI:43474"/>
        <dbReference type="ChEBI" id="CHEBI:58601"/>
        <dbReference type="EC" id="2.4.1.1"/>
    </reaction>
</comment>
<dbReference type="GO" id="GO:0030170">
    <property type="term" value="F:pyridoxal phosphate binding"/>
    <property type="evidence" value="ECO:0007669"/>
    <property type="project" value="InterPro"/>
</dbReference>
<proteinExistence type="inferred from homology"/>
<evidence type="ECO:0000256" key="4">
    <source>
        <dbReference type="ARBA" id="ARBA00022533"/>
    </source>
</evidence>
<keyword evidence="8 10" id="KW-0119">Carbohydrate metabolism</keyword>